<dbReference type="PANTHER" id="PTHR43187">
    <property type="entry name" value="GLUTAMINE AMIDOTRANSFERASE DUG3-RELATED"/>
    <property type="match status" value="1"/>
</dbReference>
<reference evidence="3 4" key="1">
    <citation type="journal article" date="2022" name="Nat. Microbiol.">
        <title>The microbiome of a bacterivorous marine choanoflagellate contains a resource-demanding obligate bacterial associate.</title>
        <authorList>
            <person name="Needham D.M."/>
            <person name="Poirier C."/>
            <person name="Bachy C."/>
            <person name="George E.E."/>
            <person name="Wilken S."/>
            <person name="Yung C.C.M."/>
            <person name="Limardo A.J."/>
            <person name="Morando M."/>
            <person name="Sudek L."/>
            <person name="Malmstrom R.R."/>
            <person name="Keeling P.J."/>
            <person name="Santoro A.E."/>
            <person name="Worden A.Z."/>
        </authorList>
    </citation>
    <scope>NUCLEOTIDE SEQUENCE [LARGE SCALE GENOMIC DNA]</scope>
    <source>
        <strain evidence="3 4">Comchoano-1</strain>
    </source>
</reference>
<accession>A0ABY5DK86</accession>
<dbReference type="InterPro" id="IPR017932">
    <property type="entry name" value="GATase_2_dom"/>
</dbReference>
<protein>
    <submittedName>
        <fullName evidence="3">Class II glutamine amidotransferase</fullName>
    </submittedName>
</protein>
<organism evidence="3 4">
    <name type="scientific">Candidatus Comchoanobacter bicostacola</name>
    <dbReference type="NCBI Taxonomy" id="2919598"/>
    <lineage>
        <taxon>Bacteria</taxon>
        <taxon>Pseudomonadati</taxon>
        <taxon>Pseudomonadota</taxon>
        <taxon>Gammaproteobacteria</taxon>
        <taxon>Candidatus Comchoanobacterales</taxon>
        <taxon>Candidatus Comchoanobacteraceae</taxon>
        <taxon>Candidatus Comchoanobacter</taxon>
    </lineage>
</organism>
<evidence type="ECO:0000313" key="3">
    <source>
        <dbReference type="EMBL" id="UTC24704.1"/>
    </source>
</evidence>
<dbReference type="SUPFAM" id="SSF56235">
    <property type="entry name" value="N-terminal nucleophile aminohydrolases (Ntn hydrolases)"/>
    <property type="match status" value="1"/>
</dbReference>
<dbReference type="InterPro" id="IPR026869">
    <property type="entry name" value="EgtC-like"/>
</dbReference>
<dbReference type="PANTHER" id="PTHR43187:SF1">
    <property type="entry name" value="GLUTAMINE AMIDOTRANSFERASE DUG3-RELATED"/>
    <property type="match status" value="1"/>
</dbReference>
<proteinExistence type="predicted"/>
<name>A0ABY5DK86_9GAMM</name>
<keyword evidence="1 3" id="KW-0315">Glutamine amidotransferase</keyword>
<evidence type="ECO:0000256" key="1">
    <source>
        <dbReference type="ARBA" id="ARBA00022962"/>
    </source>
</evidence>
<dbReference type="Pfam" id="PF13230">
    <property type="entry name" value="GATase_4"/>
    <property type="match status" value="1"/>
</dbReference>
<dbReference type="Gene3D" id="3.60.20.10">
    <property type="entry name" value="Glutamine Phosphoribosylpyrophosphate, subunit 1, domain 1"/>
    <property type="match status" value="1"/>
</dbReference>
<sequence length="260" mass="29463">MCRFIAYLGEQPVTVASLIDEPKNSLIKQSHGSLESKINIHGDGFGISWYSNRCQPGIFKSIRPAWNDQNLIYLANELSSSCFMAHIRAATHGDVCRNNCHPFHYEKYSFMHNGRIDGFSEIKRELSTLLDDDLFLHISGSTDSEHLFFLIMHFLKAENDLIQAIESAFSWIESRLTAKGHIAHLNIAITDGAQMIATRYSTHNQEPLSLYQSTSMHKDGFIISSEALHDCAKTWTKVPNGHYVYMKEMRGQAIIAPLEI</sequence>
<evidence type="ECO:0000259" key="2">
    <source>
        <dbReference type="PROSITE" id="PS51278"/>
    </source>
</evidence>
<dbReference type="PROSITE" id="PS51278">
    <property type="entry name" value="GATASE_TYPE_2"/>
    <property type="match status" value="1"/>
</dbReference>
<keyword evidence="4" id="KW-1185">Reference proteome</keyword>
<evidence type="ECO:0000313" key="4">
    <source>
        <dbReference type="Proteomes" id="UP001055955"/>
    </source>
</evidence>
<dbReference type="CDD" id="cd01908">
    <property type="entry name" value="YafJ"/>
    <property type="match status" value="1"/>
</dbReference>
<dbReference type="Proteomes" id="UP001055955">
    <property type="component" value="Chromosome"/>
</dbReference>
<dbReference type="InterPro" id="IPR029055">
    <property type="entry name" value="Ntn_hydrolases_N"/>
</dbReference>
<gene>
    <name evidence="3" type="ORF">MMH89_00810</name>
</gene>
<dbReference type="RefSeq" id="WP_258568489.1">
    <property type="nucleotide sequence ID" value="NZ_CP092900.1"/>
</dbReference>
<dbReference type="EMBL" id="CP092900">
    <property type="protein sequence ID" value="UTC24704.1"/>
    <property type="molecule type" value="Genomic_DNA"/>
</dbReference>
<feature type="domain" description="Glutamine amidotransferase type-2" evidence="2">
    <location>
        <begin position="2"/>
        <end position="249"/>
    </location>
</feature>
<dbReference type="InterPro" id="IPR052373">
    <property type="entry name" value="Gamma-glu_amide_hydrolase"/>
</dbReference>